<accession>A0A1M4UBF5</accession>
<dbReference type="RefSeq" id="WP_073247885.1">
    <property type="nucleotide sequence ID" value="NZ_FQVG01000007.1"/>
</dbReference>
<evidence type="ECO:0000313" key="1">
    <source>
        <dbReference type="EMBL" id="SHE53893.1"/>
    </source>
</evidence>
<dbReference type="EMBL" id="FQVG01000007">
    <property type="protein sequence ID" value="SHE53893.1"/>
    <property type="molecule type" value="Genomic_DNA"/>
</dbReference>
<proteinExistence type="predicted"/>
<dbReference type="AlphaFoldDB" id="A0A1M4UBF5"/>
<name>A0A1M4UBF5_9CLOT</name>
<dbReference type="Proteomes" id="UP000184423">
    <property type="component" value="Unassembled WGS sequence"/>
</dbReference>
<reference evidence="2" key="1">
    <citation type="submission" date="2016-11" db="EMBL/GenBank/DDBJ databases">
        <authorList>
            <person name="Varghese N."/>
            <person name="Submissions S."/>
        </authorList>
    </citation>
    <scope>NUCLEOTIDE SEQUENCE [LARGE SCALE GENOMIC DNA]</scope>
    <source>
        <strain evidence="2">DSM 10124</strain>
    </source>
</reference>
<keyword evidence="2" id="KW-1185">Reference proteome</keyword>
<evidence type="ECO:0000313" key="2">
    <source>
        <dbReference type="Proteomes" id="UP000184423"/>
    </source>
</evidence>
<gene>
    <name evidence="1" type="ORF">SAMN02746091_00600</name>
</gene>
<sequence length="265" mass="31355">MQIIERINRADYTVNNKAIDNKSYMQQLSFRYYETLYKILKNKRSTIYVDENGEVNFIIKLNKIVDIKEILYYKKSLDVKMDLEGPIMELIVDGLDGFDFLFSLNDKMSILALKYLFLNNSVNVHFVVELAGILQKFYSSSMPIDERVIERVEYVLKCLDDYSYPKIEEDITNKESILFEVEAGFELLEDLIRIVDNLRKWNSKDSFSIVVDREDNFKVHFVGHLLNKNYIKEELKKKYSLQESSSISEGKGFLKYDRGMLYFYN</sequence>
<protein>
    <submittedName>
        <fullName evidence="1">Uncharacterized protein</fullName>
    </submittedName>
</protein>
<organism evidence="1 2">
    <name type="scientific">Caloramator proteoclasticus DSM 10124</name>
    <dbReference type="NCBI Taxonomy" id="1121262"/>
    <lineage>
        <taxon>Bacteria</taxon>
        <taxon>Bacillati</taxon>
        <taxon>Bacillota</taxon>
        <taxon>Clostridia</taxon>
        <taxon>Eubacteriales</taxon>
        <taxon>Clostridiaceae</taxon>
        <taxon>Caloramator</taxon>
    </lineage>
</organism>